<dbReference type="PANTHER" id="PTHR21292">
    <property type="entry name" value="EXOCYST COMPLEX COMPONENT SEC6-RELATED"/>
    <property type="match status" value="1"/>
</dbReference>
<evidence type="ECO:0000313" key="5">
    <source>
        <dbReference type="Proteomes" id="UP001164746"/>
    </source>
</evidence>
<evidence type="ECO:0000256" key="2">
    <source>
        <dbReference type="ARBA" id="ARBA00022448"/>
    </source>
</evidence>
<keyword evidence="5" id="KW-1185">Reference proteome</keyword>
<accession>A0ABY7F5U0</accession>
<keyword evidence="2" id="KW-0813">Transport</keyword>
<comment type="similarity">
    <text evidence="1">Belongs to the SEC6 family.</text>
</comment>
<protein>
    <submittedName>
        <fullName evidence="4">EXOC3-like protein</fullName>
    </submittedName>
</protein>
<keyword evidence="3" id="KW-0268">Exocytosis</keyword>
<dbReference type="InterPro" id="IPR010326">
    <property type="entry name" value="EXOC3/Sec6"/>
</dbReference>
<dbReference type="Gene3D" id="1.10.357.70">
    <property type="entry name" value="Exocyst complex component Sec6, C-terminal domain"/>
    <property type="match status" value="1"/>
</dbReference>
<evidence type="ECO:0000256" key="1">
    <source>
        <dbReference type="ARBA" id="ARBA00009447"/>
    </source>
</evidence>
<sequence length="518" mass="60090">MASRNSLLTPQAPLDLGRLEKQAKENGTKYVASLLQRPDQLERASVETMLKTAVQSQLDGVRTGLNQLQSALHDLATAMENLKHIFTVPESTLQKYFADVAKLSVTLGKQLWIILQRVLMSVRREPTLIVTALRIIEREEKIEGNQMEDRSGNKMWLVRHLEVTRQIMLEDLRVAKTLLPAVFPPSYNIIQEMISQQLEGNEFVSLLSWLNSYDSPELMKHPSLEINTKDLGPLLDDNQDWCRDEGPDQDGEGFYNTSLPIQVAMVLGKDIVISSLEQFVEVLSDFAEQLKGVVVIYKDRHLNDRREPKFYLHYLIATCNNLLTFGEYMKQLRKRYLKNEYDKEDDDETNSRNDRFLVLKDTFNKIAAAVVEYILDEVLIDLKNHEHCFNELMTKNWKLTFKQYEERKNAAEKMIKESEQLEFMFQKYKEDEEVTFAILPMMAESLKLKDTSMLSLEIAGMMKRFPDIRLDQMINLLLCRGDMSRSEARQMVIETVGEEKAQRSVNVGIFHELFNEMK</sequence>
<dbReference type="EMBL" id="CP111021">
    <property type="protein sequence ID" value="WAR16407.1"/>
    <property type="molecule type" value="Genomic_DNA"/>
</dbReference>
<dbReference type="PANTHER" id="PTHR21292:SF1">
    <property type="entry name" value="EXOCYST COMPLEX COMPONENT 3"/>
    <property type="match status" value="1"/>
</dbReference>
<dbReference type="InterPro" id="IPR042532">
    <property type="entry name" value="EXOC3/Sec6_C"/>
</dbReference>
<name>A0ABY7F5U0_MYAAR</name>
<dbReference type="Pfam" id="PF06046">
    <property type="entry name" value="Sec6"/>
    <property type="match status" value="2"/>
</dbReference>
<evidence type="ECO:0000313" key="4">
    <source>
        <dbReference type="EMBL" id="WAR16407.1"/>
    </source>
</evidence>
<evidence type="ECO:0000256" key="3">
    <source>
        <dbReference type="ARBA" id="ARBA00022483"/>
    </source>
</evidence>
<organism evidence="4 5">
    <name type="scientific">Mya arenaria</name>
    <name type="common">Soft-shell clam</name>
    <dbReference type="NCBI Taxonomy" id="6604"/>
    <lineage>
        <taxon>Eukaryota</taxon>
        <taxon>Metazoa</taxon>
        <taxon>Spiralia</taxon>
        <taxon>Lophotrochozoa</taxon>
        <taxon>Mollusca</taxon>
        <taxon>Bivalvia</taxon>
        <taxon>Autobranchia</taxon>
        <taxon>Heteroconchia</taxon>
        <taxon>Euheterodonta</taxon>
        <taxon>Imparidentia</taxon>
        <taxon>Neoheterodontei</taxon>
        <taxon>Myida</taxon>
        <taxon>Myoidea</taxon>
        <taxon>Myidae</taxon>
        <taxon>Mya</taxon>
    </lineage>
</organism>
<gene>
    <name evidence="4" type="ORF">MAR_031001</name>
</gene>
<proteinExistence type="inferred from homology"/>
<reference evidence="4" key="1">
    <citation type="submission" date="2022-11" db="EMBL/GenBank/DDBJ databases">
        <title>Centuries of genome instability and evolution in soft-shell clam transmissible cancer (bioRxiv).</title>
        <authorList>
            <person name="Hart S.F.M."/>
            <person name="Yonemitsu M.A."/>
            <person name="Giersch R.M."/>
            <person name="Beal B.F."/>
            <person name="Arriagada G."/>
            <person name="Davis B.W."/>
            <person name="Ostrander E.A."/>
            <person name="Goff S.P."/>
            <person name="Metzger M.J."/>
        </authorList>
    </citation>
    <scope>NUCLEOTIDE SEQUENCE</scope>
    <source>
        <strain evidence="4">MELC-2E11</strain>
        <tissue evidence="4">Siphon/mantle</tissue>
    </source>
</reference>
<dbReference type="Proteomes" id="UP001164746">
    <property type="component" value="Chromosome 10"/>
</dbReference>